<dbReference type="PROSITE" id="PS51365">
    <property type="entry name" value="RENAL_DIPEPTIDASE_2"/>
    <property type="match status" value="1"/>
</dbReference>
<dbReference type="Proteomes" id="UP000275076">
    <property type="component" value="Unassembled WGS sequence"/>
</dbReference>
<comment type="caution">
    <text evidence="1">The sequence shown here is derived from an EMBL/GenBank/DDBJ whole genome shotgun (WGS) entry which is preliminary data.</text>
</comment>
<dbReference type="PANTHER" id="PTHR10443">
    <property type="entry name" value="MICROSOMAL DIPEPTIDASE"/>
    <property type="match status" value="1"/>
</dbReference>
<proteinExistence type="predicted"/>
<dbReference type="InterPro" id="IPR008257">
    <property type="entry name" value="Pept_M19"/>
</dbReference>
<dbReference type="RefSeq" id="WP_125556365.1">
    <property type="nucleotide sequence ID" value="NZ_RBVX01000012.1"/>
</dbReference>
<evidence type="ECO:0000313" key="2">
    <source>
        <dbReference type="Proteomes" id="UP000275076"/>
    </source>
</evidence>
<accession>A0A3R9P758</accession>
<dbReference type="PANTHER" id="PTHR10443:SF12">
    <property type="entry name" value="DIPEPTIDASE"/>
    <property type="match status" value="1"/>
</dbReference>
<dbReference type="AlphaFoldDB" id="A0A3R9P758"/>
<dbReference type="OrthoDB" id="9804920at2"/>
<dbReference type="Pfam" id="PF01244">
    <property type="entry name" value="Peptidase_M19"/>
    <property type="match status" value="1"/>
</dbReference>
<dbReference type="GO" id="GO:0006508">
    <property type="term" value="P:proteolysis"/>
    <property type="evidence" value="ECO:0007669"/>
    <property type="project" value="InterPro"/>
</dbReference>
<sequence length="301" mass="33673">MYTADAHCDALLKIAQSDSPLVNIDTLKKGGVGLQNFALFAPVESSIYEQQEMIKKEITLFHMCVKQSDNLHSNPFTFIKNDNTYTDAILSLEGAGMLGDNLDMWNDLKNKGVEMASLTWNERNNLAAGSSQPNRYGLTRAGKKVIQWQNNNNIVTDTAHLNEQSFWQVIELADTVVVSHTNTRALLDHPRNITDKQVAALVNKNGFIGLTFYPLFINGTNRADFSDFGRQVEHLCSIGASDIIGLGSDFDGISSTINGLSNPSDYPALINWLLARFDENIVEGLVGENFRKFWNRRRIKR</sequence>
<dbReference type="GO" id="GO:0070573">
    <property type="term" value="F:metallodipeptidase activity"/>
    <property type="evidence" value="ECO:0007669"/>
    <property type="project" value="InterPro"/>
</dbReference>
<evidence type="ECO:0000313" key="1">
    <source>
        <dbReference type="EMBL" id="RSL32737.1"/>
    </source>
</evidence>
<gene>
    <name evidence="1" type="ORF">D7Z54_13390</name>
</gene>
<reference evidence="1 2" key="1">
    <citation type="submission" date="2018-10" db="EMBL/GenBank/DDBJ databases">
        <title>Draft genome sequence of Bacillus salarius IM0101, isolated from a hypersaline soil in Inner Mongolia, China.</title>
        <authorList>
            <person name="Yamprayoonswat W."/>
            <person name="Boonvisut S."/>
            <person name="Jumpathong W."/>
            <person name="Sittihan S."/>
            <person name="Ruangsuj P."/>
            <person name="Wanthongcharoen S."/>
            <person name="Thongpramul N."/>
            <person name="Pimmason S."/>
            <person name="Yu B."/>
            <person name="Yasawong M."/>
        </authorList>
    </citation>
    <scope>NUCLEOTIDE SEQUENCE [LARGE SCALE GENOMIC DNA]</scope>
    <source>
        <strain evidence="1 2">IM0101</strain>
    </source>
</reference>
<dbReference type="Gene3D" id="3.20.20.140">
    <property type="entry name" value="Metal-dependent hydrolases"/>
    <property type="match status" value="1"/>
</dbReference>
<protein>
    <submittedName>
        <fullName evidence="1">Membrane dipeptidase</fullName>
    </submittedName>
</protein>
<dbReference type="EMBL" id="RBVX01000012">
    <property type="protein sequence ID" value="RSL32737.1"/>
    <property type="molecule type" value="Genomic_DNA"/>
</dbReference>
<dbReference type="InterPro" id="IPR032466">
    <property type="entry name" value="Metal_Hydrolase"/>
</dbReference>
<name>A0A3R9P758_9BACI</name>
<dbReference type="SUPFAM" id="SSF51556">
    <property type="entry name" value="Metallo-dependent hydrolases"/>
    <property type="match status" value="1"/>
</dbReference>
<organism evidence="1 2">
    <name type="scientific">Salibacterium salarium</name>
    <dbReference type="NCBI Taxonomy" id="284579"/>
    <lineage>
        <taxon>Bacteria</taxon>
        <taxon>Bacillati</taxon>
        <taxon>Bacillota</taxon>
        <taxon>Bacilli</taxon>
        <taxon>Bacillales</taxon>
        <taxon>Bacillaceae</taxon>
    </lineage>
</organism>
<keyword evidence="2" id="KW-1185">Reference proteome</keyword>